<dbReference type="EMBL" id="JBHUOQ010000001">
    <property type="protein sequence ID" value="MFD2829329.1"/>
    <property type="molecule type" value="Genomic_DNA"/>
</dbReference>
<dbReference type="Proteomes" id="UP001597519">
    <property type="component" value="Unassembled WGS sequence"/>
</dbReference>
<evidence type="ECO:0000259" key="1">
    <source>
        <dbReference type="Pfam" id="PF21747"/>
    </source>
</evidence>
<evidence type="ECO:0000313" key="2">
    <source>
        <dbReference type="EMBL" id="MFD2829329.1"/>
    </source>
</evidence>
<reference evidence="3" key="1">
    <citation type="journal article" date="2019" name="Int. J. Syst. Evol. Microbiol.">
        <title>The Global Catalogue of Microorganisms (GCM) 10K type strain sequencing project: providing services to taxonomists for standard genome sequencing and annotation.</title>
        <authorList>
            <consortium name="The Broad Institute Genomics Platform"/>
            <consortium name="The Broad Institute Genome Sequencing Center for Infectious Disease"/>
            <person name="Wu L."/>
            <person name="Ma J."/>
        </authorList>
    </citation>
    <scope>NUCLEOTIDE SEQUENCE [LARGE SCALE GENOMIC DNA]</scope>
    <source>
        <strain evidence="3">KCTC 33575</strain>
    </source>
</reference>
<accession>A0ABW5WVC8</accession>
<name>A0ABW5WVC8_9STAP</name>
<dbReference type="Pfam" id="PF21747">
    <property type="entry name" value="YpoC"/>
    <property type="match status" value="1"/>
</dbReference>
<evidence type="ECO:0000313" key="3">
    <source>
        <dbReference type="Proteomes" id="UP001597519"/>
    </source>
</evidence>
<sequence>MIDIDSQYEHLIETARDINPSDYQQFHKSIIDDFENKITGIPENFHSNIYPMNFKSRLEYIESRPNQYHSIIQLKALHEEFVKRYAAFRAKNG</sequence>
<dbReference type="RefSeq" id="WP_377771234.1">
    <property type="nucleotide sequence ID" value="NZ_JBHUOQ010000001.1"/>
</dbReference>
<gene>
    <name evidence="2" type="ORF">ACFSX4_02550</name>
</gene>
<keyword evidence="3" id="KW-1185">Reference proteome</keyword>
<dbReference type="InterPro" id="IPR048427">
    <property type="entry name" value="YpoC"/>
</dbReference>
<proteinExistence type="predicted"/>
<protein>
    <submittedName>
        <fullName evidence="2">YpoC family protein</fullName>
    </submittedName>
</protein>
<comment type="caution">
    <text evidence="2">The sequence shown here is derived from an EMBL/GenBank/DDBJ whole genome shotgun (WGS) entry which is preliminary data.</text>
</comment>
<feature type="domain" description="YpoC-like" evidence="1">
    <location>
        <begin position="47"/>
        <end position="91"/>
    </location>
</feature>
<organism evidence="2 3">
    <name type="scientific">Corticicoccus populi</name>
    <dbReference type="NCBI Taxonomy" id="1812821"/>
    <lineage>
        <taxon>Bacteria</taxon>
        <taxon>Bacillati</taxon>
        <taxon>Bacillota</taxon>
        <taxon>Bacilli</taxon>
        <taxon>Bacillales</taxon>
        <taxon>Staphylococcaceae</taxon>
        <taxon>Corticicoccus</taxon>
    </lineage>
</organism>